<dbReference type="EMBL" id="AP014685">
    <property type="protein sequence ID" value="BAR59248.1"/>
    <property type="molecule type" value="Genomic_DNA"/>
</dbReference>
<reference evidence="2 3" key="1">
    <citation type="submission" date="2014-11" db="EMBL/GenBank/DDBJ databases">
        <title>Symbiosis island explosion on the genome of extra-slow-growing strains of soybean bradyrhizobia with massive insertion sequences.</title>
        <authorList>
            <person name="Iida T."/>
            <person name="Minamisawa K."/>
        </authorList>
    </citation>
    <scope>NUCLEOTIDE SEQUENCE [LARGE SCALE GENOMIC DNA]</scope>
    <source>
        <strain evidence="2 3">NK6</strain>
    </source>
</reference>
<protein>
    <submittedName>
        <fullName evidence="2">Uncharacterized protein</fullName>
    </submittedName>
</protein>
<feature type="region of interest" description="Disordered" evidence="1">
    <location>
        <begin position="73"/>
        <end position="103"/>
    </location>
</feature>
<sequence>MPRSKCQSALMSIRSQIAIFGLRNRSRHTFRLWRYSARSNDKSLIYDGSRGRKGGSRPRLVRGWRRSLRQNVRLGGGGSAGFPPVAVERRGDHDPDHNGAAQTGLYSLNRQALVENGG</sequence>
<dbReference type="Proteomes" id="UP000063308">
    <property type="component" value="Chromosome"/>
</dbReference>
<evidence type="ECO:0000313" key="3">
    <source>
        <dbReference type="Proteomes" id="UP000063308"/>
    </source>
</evidence>
<dbReference type="AlphaFoldDB" id="A0A0E4BSQ1"/>
<feature type="compositionally biased region" description="Basic and acidic residues" evidence="1">
    <location>
        <begin position="87"/>
        <end position="97"/>
    </location>
</feature>
<evidence type="ECO:0000256" key="1">
    <source>
        <dbReference type="SAM" id="MobiDB-lite"/>
    </source>
</evidence>
<proteinExistence type="predicted"/>
<organism evidence="2 3">
    <name type="scientific">Bradyrhizobium diazoefficiens</name>
    <dbReference type="NCBI Taxonomy" id="1355477"/>
    <lineage>
        <taxon>Bacteria</taxon>
        <taxon>Pseudomonadati</taxon>
        <taxon>Pseudomonadota</taxon>
        <taxon>Alphaproteobacteria</taxon>
        <taxon>Hyphomicrobiales</taxon>
        <taxon>Nitrobacteraceae</taxon>
        <taxon>Bradyrhizobium</taxon>
    </lineage>
</organism>
<gene>
    <name evidence="2" type="ORF">NK6_6094</name>
</gene>
<evidence type="ECO:0000313" key="2">
    <source>
        <dbReference type="EMBL" id="BAR59248.1"/>
    </source>
</evidence>
<accession>A0A0E4BSQ1</accession>
<name>A0A0E4BSQ1_9BRAD</name>